<dbReference type="Proteomes" id="UP001341840">
    <property type="component" value="Unassembled WGS sequence"/>
</dbReference>
<gene>
    <name evidence="2" type="ORF">PIB30_102561</name>
</gene>
<organism evidence="2 3">
    <name type="scientific">Stylosanthes scabra</name>
    <dbReference type="NCBI Taxonomy" id="79078"/>
    <lineage>
        <taxon>Eukaryota</taxon>
        <taxon>Viridiplantae</taxon>
        <taxon>Streptophyta</taxon>
        <taxon>Embryophyta</taxon>
        <taxon>Tracheophyta</taxon>
        <taxon>Spermatophyta</taxon>
        <taxon>Magnoliopsida</taxon>
        <taxon>eudicotyledons</taxon>
        <taxon>Gunneridae</taxon>
        <taxon>Pentapetalae</taxon>
        <taxon>rosids</taxon>
        <taxon>fabids</taxon>
        <taxon>Fabales</taxon>
        <taxon>Fabaceae</taxon>
        <taxon>Papilionoideae</taxon>
        <taxon>50 kb inversion clade</taxon>
        <taxon>dalbergioids sensu lato</taxon>
        <taxon>Dalbergieae</taxon>
        <taxon>Pterocarpus clade</taxon>
        <taxon>Stylosanthes</taxon>
    </lineage>
</organism>
<feature type="non-terminal residue" evidence="2">
    <location>
        <position position="127"/>
    </location>
</feature>
<evidence type="ECO:0000313" key="3">
    <source>
        <dbReference type="Proteomes" id="UP001341840"/>
    </source>
</evidence>
<keyword evidence="3" id="KW-1185">Reference proteome</keyword>
<reference evidence="2 3" key="1">
    <citation type="journal article" date="2023" name="Plants (Basel)">
        <title>Bridging the Gap: Combining Genomics and Transcriptomics Approaches to Understand Stylosanthes scabra, an Orphan Legume from the Brazilian Caatinga.</title>
        <authorList>
            <person name="Ferreira-Neto J.R.C."/>
            <person name="da Silva M.D."/>
            <person name="Binneck E."/>
            <person name="de Melo N.F."/>
            <person name="da Silva R.H."/>
            <person name="de Melo A.L.T.M."/>
            <person name="Pandolfi V."/>
            <person name="Bustamante F.O."/>
            <person name="Brasileiro-Vidal A.C."/>
            <person name="Benko-Iseppon A.M."/>
        </authorList>
    </citation>
    <scope>NUCLEOTIDE SEQUENCE [LARGE SCALE GENOMIC DNA]</scope>
    <source>
        <tissue evidence="2">Leaves</tissue>
    </source>
</reference>
<dbReference type="EMBL" id="JASCZI010093800">
    <property type="protein sequence ID" value="MED6153498.1"/>
    <property type="molecule type" value="Genomic_DNA"/>
</dbReference>
<proteinExistence type="predicted"/>
<evidence type="ECO:0000256" key="1">
    <source>
        <dbReference type="SAM" id="MobiDB-lite"/>
    </source>
</evidence>
<comment type="caution">
    <text evidence="2">The sequence shown here is derived from an EMBL/GenBank/DDBJ whole genome shotgun (WGS) entry which is preliminary data.</text>
</comment>
<feature type="region of interest" description="Disordered" evidence="1">
    <location>
        <begin position="82"/>
        <end position="101"/>
    </location>
</feature>
<evidence type="ECO:0000313" key="2">
    <source>
        <dbReference type="EMBL" id="MED6153498.1"/>
    </source>
</evidence>
<sequence>MAARFLMQSPTPLLKADTMAPPLLNLAFKTIAPSKMPNPMAYPQARTSLHAADSEDDTLLFDPEIERTLARIGRARRRKRQENMAYNNNEERKTLADYTTPNQSGCVMPEILTEFSTPIGKCTGSYQ</sequence>
<accession>A0ABU6U051</accession>
<protein>
    <submittedName>
        <fullName evidence="2">Uncharacterized protein</fullName>
    </submittedName>
</protein>
<name>A0ABU6U051_9FABA</name>